<organism evidence="1 2">
    <name type="scientific">Bacillus phage Stahl</name>
    <dbReference type="NCBI Taxonomy" id="1610832"/>
    <lineage>
        <taxon>Viruses</taxon>
        <taxon>Duplodnaviria</taxon>
        <taxon>Heunggongvirae</taxon>
        <taxon>Uroviricota</taxon>
        <taxon>Caudoviricetes</taxon>
        <taxon>Slashvirus</taxon>
        <taxon>Slashvirus stahl</taxon>
    </lineage>
</organism>
<reference evidence="1 2" key="1">
    <citation type="journal article" date="2015" name="Genome Announc.">
        <title>Complete Genome Sequence of Bacillus megaterium Siphophage Stahl.</title>
        <authorList>
            <person name="Brizendine A.M."/>
            <person name="Rousseau S."/>
            <person name="Hernandez A.C."/>
            <person name="Kuty Everett G.F."/>
        </authorList>
    </citation>
    <scope>NUCLEOTIDE SEQUENCE [LARGE SCALE GENOMIC DNA]</scope>
</reference>
<sequence length="235" mass="26769">MLTLVHEDICVYLDYMISQSLQKTGKNLSFINDSIEGIANLGRFEIEVVQGSFARFTIKIETQTITFNTPLVVGDKLSIDLDKNIFKKNGSMIFTDAILTLEDNSYVNINVDFVGDGTAAVTYFYKYYEKRTDDLMFVDSLSYDKSIEYSSRTNIRNEKKIVGNKKETFSFSLSLIWNEDQAELIDDEFRLRLIDEEGFPIETMAGCIITSERKGSSSNGGDFTYEISGSFEKIY</sequence>
<gene>
    <name evidence="1" type="ORF">CPT_Stahl47</name>
</gene>
<dbReference type="EMBL" id="KP696447">
    <property type="protein sequence ID" value="AKA61475.1"/>
    <property type="molecule type" value="Genomic_DNA"/>
</dbReference>
<dbReference type="Proteomes" id="UP000033015">
    <property type="component" value="Segment"/>
</dbReference>
<reference evidence="2" key="2">
    <citation type="submission" date="2015-01" db="EMBL/GenBank/DDBJ databases">
        <title>Complete Genome of Bacillus megaterium Siphophage Stahl.</title>
        <authorList>
            <person name="Brizendine A.M."/>
            <person name="Rousseau S."/>
            <person name="Hernandez A.C."/>
            <person name="Everett G.F.K."/>
        </authorList>
    </citation>
    <scope>NUCLEOTIDE SEQUENCE [LARGE SCALE GENOMIC DNA]</scope>
</reference>
<dbReference type="KEGG" id="vg:26647850"/>
<keyword evidence="2" id="KW-1185">Reference proteome</keyword>
<proteinExistence type="predicted"/>
<protein>
    <submittedName>
        <fullName evidence="1">Uncharacterized protein</fullName>
    </submittedName>
</protein>
<evidence type="ECO:0000313" key="2">
    <source>
        <dbReference type="Proteomes" id="UP000033015"/>
    </source>
</evidence>
<dbReference type="GeneID" id="26647850"/>
<evidence type="ECO:0000313" key="1">
    <source>
        <dbReference type="EMBL" id="AKA61475.1"/>
    </source>
</evidence>
<accession>A0A0E3M4G3</accession>
<name>A0A0E3M4G3_9CAUD</name>
<dbReference type="OrthoDB" id="7851at10239"/>
<dbReference type="RefSeq" id="YP_009203651.1">
    <property type="nucleotide sequence ID" value="NC_028856.1"/>
</dbReference>